<reference evidence="2 3" key="1">
    <citation type="journal article" date="2015" name="Int. J. Syst. Evol. Microbiol.">
        <title>Mariniphaga sediminis sp. nov., isolated from coastal sediment.</title>
        <authorList>
            <person name="Wang F.Q."/>
            <person name="Shen Q.Y."/>
            <person name="Chen G.J."/>
            <person name="Du Z.J."/>
        </authorList>
    </citation>
    <scope>NUCLEOTIDE SEQUENCE [LARGE SCALE GENOMIC DNA]</scope>
    <source>
        <strain evidence="2 3">SY21</strain>
    </source>
</reference>
<dbReference type="Pfam" id="PF00246">
    <property type="entry name" value="Peptidase_M14"/>
    <property type="match status" value="1"/>
</dbReference>
<dbReference type="SUPFAM" id="SSF53187">
    <property type="entry name" value="Zn-dependent exopeptidases"/>
    <property type="match status" value="1"/>
</dbReference>
<dbReference type="Proteomes" id="UP000266441">
    <property type="component" value="Unassembled WGS sequence"/>
</dbReference>
<sequence length="406" mass="45412">MKNILIFFSSFFIGLFSFGSLDGQETVTIKPGIHTFQVPKEYLRERETIPDFWITTNDEILNFLQTRIKKGEVKQLGLSAGGRPIFGVFYGNPRKGKGTSTYSGSLGFRDVQAFRGPDHDKKVFLGMGGMHGFETETIMGVVNLLSVMESGKDLSGKLRPEITDMIKQLDRIILIPLLNPDGRNRVPIRMAPYRGEDETIIEYLNTGGNPDGTITGWPEVKKQIPFDFSTPVFPGGYPNDAGVNIVHDDFLGNQQPETKLLFDLVKKEKPDLILNMHTGAVYPLMLRPLLNSSMNAVFDSLFRYVHKGFTENGFQRTNNVEVEADAQAKRPRPMLFSIDAALNFHCGALSVVIETPSHGFSNGKDNEGNPIVFTPEMLLDVQMISYREAIRFLADTGGLSQWEISY</sequence>
<proteinExistence type="predicted"/>
<dbReference type="GO" id="GO:0004181">
    <property type="term" value="F:metallocarboxypeptidase activity"/>
    <property type="evidence" value="ECO:0007669"/>
    <property type="project" value="InterPro"/>
</dbReference>
<protein>
    <recommendedName>
        <fullName evidence="1">Peptidase M14 domain-containing protein</fullName>
    </recommendedName>
</protein>
<comment type="caution">
    <text evidence="2">The sequence shown here is derived from an EMBL/GenBank/DDBJ whole genome shotgun (WGS) entry which is preliminary data.</text>
</comment>
<dbReference type="GO" id="GO:0006508">
    <property type="term" value="P:proteolysis"/>
    <property type="evidence" value="ECO:0007669"/>
    <property type="project" value="InterPro"/>
</dbReference>
<feature type="domain" description="Peptidase M14" evidence="1">
    <location>
        <begin position="72"/>
        <end position="282"/>
    </location>
</feature>
<evidence type="ECO:0000313" key="3">
    <source>
        <dbReference type="Proteomes" id="UP000266441"/>
    </source>
</evidence>
<dbReference type="EMBL" id="QWET01000016">
    <property type="protein sequence ID" value="RIH63756.1"/>
    <property type="molecule type" value="Genomic_DNA"/>
</dbReference>
<dbReference type="OrthoDB" id="1112800at2"/>
<evidence type="ECO:0000313" key="2">
    <source>
        <dbReference type="EMBL" id="RIH63756.1"/>
    </source>
</evidence>
<gene>
    <name evidence="2" type="ORF">D1164_17610</name>
</gene>
<accession>A0A399CX05</accession>
<dbReference type="InterPro" id="IPR000834">
    <property type="entry name" value="Peptidase_M14"/>
</dbReference>
<dbReference type="Gene3D" id="3.40.630.10">
    <property type="entry name" value="Zn peptidases"/>
    <property type="match status" value="1"/>
</dbReference>
<organism evidence="2 3">
    <name type="scientific">Mariniphaga sediminis</name>
    <dbReference type="NCBI Taxonomy" id="1628158"/>
    <lineage>
        <taxon>Bacteria</taxon>
        <taxon>Pseudomonadati</taxon>
        <taxon>Bacteroidota</taxon>
        <taxon>Bacteroidia</taxon>
        <taxon>Marinilabiliales</taxon>
        <taxon>Prolixibacteraceae</taxon>
        <taxon>Mariniphaga</taxon>
    </lineage>
</organism>
<name>A0A399CX05_9BACT</name>
<evidence type="ECO:0000259" key="1">
    <source>
        <dbReference type="Pfam" id="PF00246"/>
    </source>
</evidence>
<dbReference type="GO" id="GO:0008270">
    <property type="term" value="F:zinc ion binding"/>
    <property type="evidence" value="ECO:0007669"/>
    <property type="project" value="InterPro"/>
</dbReference>
<keyword evidence="3" id="KW-1185">Reference proteome</keyword>
<dbReference type="RefSeq" id="WP_119351215.1">
    <property type="nucleotide sequence ID" value="NZ_QWET01000016.1"/>
</dbReference>
<dbReference type="AlphaFoldDB" id="A0A399CX05"/>